<feature type="binding site" evidence="12">
    <location>
        <position position="94"/>
    </location>
    <ligand>
        <name>GTP</name>
        <dbReference type="ChEBI" id="CHEBI:37565"/>
    </ligand>
</feature>
<proteinExistence type="inferred from homology"/>
<keyword evidence="8 12" id="KW-0342">GTP-binding</keyword>
<dbReference type="InterPro" id="IPR050105">
    <property type="entry name" value="MoCo_biosynth_MoaA/MoaC"/>
</dbReference>
<dbReference type="SFLD" id="SFLDG01386">
    <property type="entry name" value="main_SPASM_domain-containing"/>
    <property type="match status" value="1"/>
</dbReference>
<feature type="binding site" evidence="12">
    <location>
        <position position="67"/>
    </location>
    <ligand>
        <name>S-adenosyl-L-methionine</name>
        <dbReference type="ChEBI" id="CHEBI:59789"/>
    </ligand>
</feature>
<dbReference type="AlphaFoldDB" id="A0A9E2K9B6"/>
<dbReference type="PROSITE" id="PS51918">
    <property type="entry name" value="RADICAL_SAM"/>
    <property type="match status" value="1"/>
</dbReference>
<evidence type="ECO:0000256" key="12">
    <source>
        <dbReference type="HAMAP-Rule" id="MF_01225"/>
    </source>
</evidence>
<dbReference type="InterPro" id="IPR000385">
    <property type="entry name" value="MoaA_NifB_PqqE_Fe-S-bd_CS"/>
</dbReference>
<evidence type="ECO:0000313" key="14">
    <source>
        <dbReference type="EMBL" id="MBU3803664.1"/>
    </source>
</evidence>
<feature type="binding site" evidence="12">
    <location>
        <position position="24"/>
    </location>
    <ligand>
        <name>[4Fe-4S] cluster</name>
        <dbReference type="ChEBI" id="CHEBI:49883"/>
        <label>1</label>
        <note>4Fe-4S-S-AdoMet</note>
    </ligand>
</feature>
<feature type="binding site" evidence="12">
    <location>
        <begin position="256"/>
        <end position="258"/>
    </location>
    <ligand>
        <name>GTP</name>
        <dbReference type="ChEBI" id="CHEBI:37565"/>
    </ligand>
</feature>
<dbReference type="InterPro" id="IPR013483">
    <property type="entry name" value="MoaA"/>
</dbReference>
<comment type="caution">
    <text evidence="12">Lacks conserved residue(s) required for the propagation of feature annotation.</text>
</comment>
<feature type="binding site" evidence="12">
    <location>
        <position position="155"/>
    </location>
    <ligand>
        <name>GTP</name>
        <dbReference type="ChEBI" id="CHEBI:37565"/>
    </ligand>
</feature>
<evidence type="ECO:0000256" key="11">
    <source>
        <dbReference type="ARBA" id="ARBA00048697"/>
    </source>
</evidence>
<dbReference type="Gene3D" id="3.20.20.70">
    <property type="entry name" value="Aldolase class I"/>
    <property type="match status" value="1"/>
</dbReference>
<reference evidence="14" key="1">
    <citation type="journal article" date="2021" name="PeerJ">
        <title>Extensive microbial diversity within the chicken gut microbiome revealed by metagenomics and culture.</title>
        <authorList>
            <person name="Gilroy R."/>
            <person name="Ravi A."/>
            <person name="Getino M."/>
            <person name="Pursley I."/>
            <person name="Horton D.L."/>
            <person name="Alikhan N.F."/>
            <person name="Baker D."/>
            <person name="Gharbi K."/>
            <person name="Hall N."/>
            <person name="Watson M."/>
            <person name="Adriaenssens E.M."/>
            <person name="Foster-Nyarko E."/>
            <person name="Jarju S."/>
            <person name="Secka A."/>
            <person name="Antonio M."/>
            <person name="Oren A."/>
            <person name="Chaudhuri R.R."/>
            <person name="La Ragione R."/>
            <person name="Hildebrand F."/>
            <person name="Pallen M.J."/>
        </authorList>
    </citation>
    <scope>NUCLEOTIDE SEQUENCE</scope>
    <source>
        <strain evidence="14">B5-657</strain>
    </source>
</reference>
<comment type="catalytic activity">
    <reaction evidence="11 12">
        <text>GTP + AH2 + S-adenosyl-L-methionine = (8S)-3',8-cyclo-7,8-dihydroguanosine 5'-triphosphate + 5'-deoxyadenosine + L-methionine + A + H(+)</text>
        <dbReference type="Rhea" id="RHEA:49576"/>
        <dbReference type="ChEBI" id="CHEBI:13193"/>
        <dbReference type="ChEBI" id="CHEBI:15378"/>
        <dbReference type="ChEBI" id="CHEBI:17319"/>
        <dbReference type="ChEBI" id="CHEBI:17499"/>
        <dbReference type="ChEBI" id="CHEBI:37565"/>
        <dbReference type="ChEBI" id="CHEBI:57844"/>
        <dbReference type="ChEBI" id="CHEBI:59789"/>
        <dbReference type="ChEBI" id="CHEBI:131766"/>
        <dbReference type="EC" id="4.1.99.22"/>
    </reaction>
</comment>
<dbReference type="SUPFAM" id="SSF102114">
    <property type="entry name" value="Radical SAM enzymes"/>
    <property type="match status" value="1"/>
</dbReference>
<evidence type="ECO:0000256" key="9">
    <source>
        <dbReference type="ARBA" id="ARBA00023150"/>
    </source>
</evidence>
<feature type="binding site" evidence="12">
    <location>
        <position position="189"/>
    </location>
    <ligand>
        <name>S-adenosyl-L-methionine</name>
        <dbReference type="ChEBI" id="CHEBI:59789"/>
    </ligand>
</feature>
<dbReference type="InterPro" id="IPR013785">
    <property type="entry name" value="Aldolase_TIM"/>
</dbReference>
<feature type="binding site" evidence="12">
    <location>
        <position position="251"/>
    </location>
    <ligand>
        <name>[4Fe-4S] cluster</name>
        <dbReference type="ChEBI" id="CHEBI:49883"/>
        <label>2</label>
        <note>4Fe-4S-substrate</note>
    </ligand>
</feature>
<dbReference type="PANTHER" id="PTHR22960:SF0">
    <property type="entry name" value="MOLYBDENUM COFACTOR BIOSYNTHESIS PROTEIN 1"/>
    <property type="match status" value="1"/>
</dbReference>
<dbReference type="HAMAP" id="MF_01225_B">
    <property type="entry name" value="MoaA_B"/>
    <property type="match status" value="1"/>
</dbReference>
<dbReference type="Proteomes" id="UP000824229">
    <property type="component" value="Unassembled WGS sequence"/>
</dbReference>
<dbReference type="InterPro" id="IPR006638">
    <property type="entry name" value="Elp3/MiaA/NifB-like_rSAM"/>
</dbReference>
<feature type="binding site" evidence="12">
    <location>
        <position position="26"/>
    </location>
    <ligand>
        <name>S-adenosyl-L-methionine</name>
        <dbReference type="ChEBI" id="CHEBI:59789"/>
    </ligand>
</feature>
<dbReference type="NCBIfam" id="TIGR02666">
    <property type="entry name" value="moaA"/>
    <property type="match status" value="1"/>
</dbReference>
<comment type="pathway">
    <text evidence="12">Cofactor biosynthesis; molybdopterin biosynthesis.</text>
</comment>
<feature type="domain" description="Radical SAM core" evidence="13">
    <location>
        <begin position="4"/>
        <end position="227"/>
    </location>
</feature>
<dbReference type="InterPro" id="IPR058240">
    <property type="entry name" value="rSAM_sf"/>
</dbReference>
<reference evidence="14" key="2">
    <citation type="submission" date="2021-04" db="EMBL/GenBank/DDBJ databases">
        <authorList>
            <person name="Gilroy R."/>
        </authorList>
    </citation>
    <scope>NUCLEOTIDE SEQUENCE</scope>
    <source>
        <strain evidence="14">B5-657</strain>
    </source>
</reference>
<keyword evidence="7 12" id="KW-0411">Iron-sulfur</keyword>
<dbReference type="InterPro" id="IPR010505">
    <property type="entry name" value="MoaA_twitch"/>
</dbReference>
<feature type="binding site" evidence="12">
    <location>
        <position position="268"/>
    </location>
    <ligand>
        <name>[4Fe-4S] cluster</name>
        <dbReference type="ChEBI" id="CHEBI:49883"/>
        <label>2</label>
        <note>4Fe-4S-substrate</note>
    </ligand>
</feature>
<dbReference type="GO" id="GO:0061798">
    <property type="term" value="F:GTP 3',8'-cyclase activity"/>
    <property type="evidence" value="ECO:0007669"/>
    <property type="project" value="UniProtKB-UniRule"/>
</dbReference>
<evidence type="ECO:0000256" key="6">
    <source>
        <dbReference type="ARBA" id="ARBA00023004"/>
    </source>
</evidence>
<dbReference type="CDD" id="cd21117">
    <property type="entry name" value="Twitch_MoaA"/>
    <property type="match status" value="1"/>
</dbReference>
<evidence type="ECO:0000256" key="10">
    <source>
        <dbReference type="ARBA" id="ARBA00023239"/>
    </source>
</evidence>
<evidence type="ECO:0000256" key="1">
    <source>
        <dbReference type="ARBA" id="ARBA00012167"/>
    </source>
</evidence>
<feature type="binding site" evidence="12">
    <location>
        <position position="118"/>
    </location>
    <ligand>
        <name>S-adenosyl-L-methionine</name>
        <dbReference type="ChEBI" id="CHEBI:59789"/>
    </ligand>
</feature>
<keyword evidence="3 12" id="KW-0949">S-adenosyl-L-methionine</keyword>
<feature type="binding site" evidence="12">
    <location>
        <position position="20"/>
    </location>
    <ligand>
        <name>[4Fe-4S] cluster</name>
        <dbReference type="ChEBI" id="CHEBI:49883"/>
        <label>1</label>
        <note>4Fe-4S-S-AdoMet</note>
    </ligand>
</feature>
<organism evidence="14 15">
    <name type="scientific">Candidatus Cellulosilyticum pullistercoris</name>
    <dbReference type="NCBI Taxonomy" id="2838521"/>
    <lineage>
        <taxon>Bacteria</taxon>
        <taxon>Bacillati</taxon>
        <taxon>Bacillota</taxon>
        <taxon>Clostridia</taxon>
        <taxon>Lachnospirales</taxon>
        <taxon>Cellulosilyticaceae</taxon>
        <taxon>Cellulosilyticum</taxon>
    </lineage>
</organism>
<protein>
    <recommendedName>
        <fullName evidence="1 12">GTP 3',8-cyclase</fullName>
        <ecNumber evidence="1 12">4.1.99.22</ecNumber>
    </recommendedName>
    <alternativeName>
        <fullName evidence="12">Molybdenum cofactor biosynthesis protein A</fullName>
    </alternativeName>
</protein>
<evidence type="ECO:0000256" key="5">
    <source>
        <dbReference type="ARBA" id="ARBA00022741"/>
    </source>
</evidence>
<keyword evidence="4 12" id="KW-0479">Metal-binding</keyword>
<evidence type="ECO:0000259" key="13">
    <source>
        <dbReference type="PROSITE" id="PS51918"/>
    </source>
</evidence>
<dbReference type="SMART" id="SM00729">
    <property type="entry name" value="Elp3"/>
    <property type="match status" value="1"/>
</dbReference>
<dbReference type="SFLD" id="SFLDG01383">
    <property type="entry name" value="cyclic_pyranopterin_phosphate"/>
    <property type="match status" value="1"/>
</dbReference>
<comment type="function">
    <text evidence="12">Catalyzes the cyclization of GTP to (8S)-3',8-cyclo-7,8-dihydroguanosine 5'-triphosphate.</text>
</comment>
<dbReference type="GO" id="GO:0061799">
    <property type="term" value="F:cyclic pyranopterin monophosphate synthase activity"/>
    <property type="evidence" value="ECO:0007669"/>
    <property type="project" value="TreeGrafter"/>
</dbReference>
<dbReference type="EMBL" id="JAHLFQ010000053">
    <property type="protein sequence ID" value="MBU3803664.1"/>
    <property type="molecule type" value="Genomic_DNA"/>
</dbReference>
<dbReference type="Pfam" id="PF04055">
    <property type="entry name" value="Radical_SAM"/>
    <property type="match status" value="1"/>
</dbReference>
<feature type="binding site" evidence="12">
    <location>
        <position position="27"/>
    </location>
    <ligand>
        <name>[4Fe-4S] cluster</name>
        <dbReference type="ChEBI" id="CHEBI:49883"/>
        <label>1</label>
        <note>4Fe-4S-S-AdoMet</note>
    </ligand>
</feature>
<comment type="cofactor">
    <cofactor evidence="12">
        <name>[4Fe-4S] cluster</name>
        <dbReference type="ChEBI" id="CHEBI:49883"/>
    </cofactor>
    <text evidence="12">Binds 2 [4Fe-4S] clusters. Binds 1 [4Fe-4S] cluster coordinated with 3 cysteines and an exchangeable S-adenosyl-L-methionine and 1 [4Fe-4S] cluster coordinated with 3 cysteines and the GTP-derived substrate.</text>
</comment>
<name>A0A9E2K9B6_9FIRM</name>
<dbReference type="InterPro" id="IPR040064">
    <property type="entry name" value="MoaA-like"/>
</dbReference>
<dbReference type="PANTHER" id="PTHR22960">
    <property type="entry name" value="MOLYBDOPTERIN COFACTOR SYNTHESIS PROTEIN A"/>
    <property type="match status" value="1"/>
</dbReference>
<dbReference type="GO" id="GO:0006777">
    <property type="term" value="P:Mo-molybdopterin cofactor biosynthetic process"/>
    <property type="evidence" value="ECO:0007669"/>
    <property type="project" value="UniProtKB-UniRule"/>
</dbReference>
<evidence type="ECO:0000256" key="2">
    <source>
        <dbReference type="ARBA" id="ARBA00022485"/>
    </source>
</evidence>
<dbReference type="PROSITE" id="PS01305">
    <property type="entry name" value="MOAA_NIFB_PQQE"/>
    <property type="match status" value="1"/>
</dbReference>
<dbReference type="GO" id="GO:0046872">
    <property type="term" value="F:metal ion binding"/>
    <property type="evidence" value="ECO:0007669"/>
    <property type="project" value="UniProtKB-KW"/>
</dbReference>
<feature type="binding site" evidence="12">
    <location>
        <position position="13"/>
    </location>
    <ligand>
        <name>GTP</name>
        <dbReference type="ChEBI" id="CHEBI:37565"/>
    </ligand>
</feature>
<comment type="caution">
    <text evidence="14">The sequence shown here is derived from an EMBL/GenBank/DDBJ whole genome shotgun (WGS) entry which is preliminary data.</text>
</comment>
<evidence type="ECO:0000256" key="3">
    <source>
        <dbReference type="ARBA" id="ARBA00022691"/>
    </source>
</evidence>
<evidence type="ECO:0000313" key="15">
    <source>
        <dbReference type="Proteomes" id="UP000824229"/>
    </source>
</evidence>
<sequence length="325" mass="36183">MIDKRHRGIEYLRISVTDRCNLRCAYCMPEEGISCLTHDEILTFEEIITICKSAAKLGISKIKLTGGEPLVRKNFIELVRKIKAISGIEEITLTTNGLLLENQLEQLVEAGISRINISLDTLDRARYKEITRVDGLDTVLQAISKAAQHPKVQIKVNSLIAKDFNENEILGLAELAKNEPISIRFIEVMPIGLGRALKTISKNEMIEILEMHYGKLKPYNEKLGNGPAKYYEIAGFAGKIGFISAVSECFCEACNRIRLTANGYLKLCLHSTKGLDLKKLLREGMSQDELTKVMAEAIASKPEKHHFGEASGSYIEDKIMSQIGG</sequence>
<evidence type="ECO:0000256" key="7">
    <source>
        <dbReference type="ARBA" id="ARBA00023014"/>
    </source>
</evidence>
<dbReference type="CDD" id="cd01335">
    <property type="entry name" value="Radical_SAM"/>
    <property type="match status" value="1"/>
</dbReference>
<keyword evidence="9 12" id="KW-0501">Molybdenum cofactor biosynthesis</keyword>
<dbReference type="GO" id="GO:0051539">
    <property type="term" value="F:4 iron, 4 sulfur cluster binding"/>
    <property type="evidence" value="ECO:0007669"/>
    <property type="project" value="UniProtKB-UniRule"/>
</dbReference>
<comment type="similarity">
    <text evidence="12">Belongs to the radical SAM superfamily. MoaA family.</text>
</comment>
<dbReference type="EC" id="4.1.99.22" evidence="1 12"/>
<evidence type="ECO:0000256" key="4">
    <source>
        <dbReference type="ARBA" id="ARBA00022723"/>
    </source>
</evidence>
<keyword evidence="2 12" id="KW-0004">4Fe-4S</keyword>
<keyword evidence="6 12" id="KW-0408">Iron</keyword>
<feature type="binding site" evidence="12">
    <location>
        <position position="254"/>
    </location>
    <ligand>
        <name>[4Fe-4S] cluster</name>
        <dbReference type="ChEBI" id="CHEBI:49883"/>
        <label>2</label>
        <note>4Fe-4S-substrate</note>
    </ligand>
</feature>
<dbReference type="InterPro" id="IPR007197">
    <property type="entry name" value="rSAM"/>
</dbReference>
<keyword evidence="5 12" id="KW-0547">Nucleotide-binding</keyword>
<dbReference type="GO" id="GO:0005525">
    <property type="term" value="F:GTP binding"/>
    <property type="evidence" value="ECO:0007669"/>
    <property type="project" value="UniProtKB-UniRule"/>
</dbReference>
<dbReference type="SFLD" id="SFLDG01067">
    <property type="entry name" value="SPASM/twitch_domain_containing"/>
    <property type="match status" value="1"/>
</dbReference>
<gene>
    <name evidence="12 14" type="primary">moaA</name>
    <name evidence="14" type="ORF">H9872_02740</name>
</gene>
<keyword evidence="10 12" id="KW-0456">Lyase</keyword>
<dbReference type="SFLD" id="SFLDS00029">
    <property type="entry name" value="Radical_SAM"/>
    <property type="match status" value="1"/>
</dbReference>
<evidence type="ECO:0000256" key="8">
    <source>
        <dbReference type="ARBA" id="ARBA00023134"/>
    </source>
</evidence>
<dbReference type="GO" id="GO:1904047">
    <property type="term" value="F:S-adenosyl-L-methionine binding"/>
    <property type="evidence" value="ECO:0007669"/>
    <property type="project" value="UniProtKB-UniRule"/>
</dbReference>
<accession>A0A9E2K9B6</accession>
<comment type="subunit">
    <text evidence="12">Monomer and homodimer.</text>
</comment>
<dbReference type="Pfam" id="PF06463">
    <property type="entry name" value="Mob_synth_C"/>
    <property type="match status" value="1"/>
</dbReference>